<keyword evidence="5 7" id="KW-0472">Membrane</keyword>
<gene>
    <name evidence="8" type="ORF">EB796_024593</name>
</gene>
<dbReference type="InterPro" id="IPR011701">
    <property type="entry name" value="MFS"/>
</dbReference>
<reference evidence="8" key="1">
    <citation type="submission" date="2020-06" db="EMBL/GenBank/DDBJ databases">
        <title>Draft genome of Bugula neritina, a colonial animal packing powerful symbionts and potential medicines.</title>
        <authorList>
            <person name="Rayko M."/>
        </authorList>
    </citation>
    <scope>NUCLEOTIDE SEQUENCE [LARGE SCALE GENOMIC DNA]</scope>
    <source>
        <strain evidence="8">Kwan_BN1</strain>
    </source>
</reference>
<comment type="similarity">
    <text evidence="6">Belongs to the glycoside-pentoside-hexuronide (GPH) cation symporter transporter (TC 2.A.2) family.</text>
</comment>
<feature type="transmembrane region" description="Helical" evidence="7">
    <location>
        <begin position="101"/>
        <end position="120"/>
    </location>
</feature>
<dbReference type="GO" id="GO:0008506">
    <property type="term" value="F:sucrose:proton symporter activity"/>
    <property type="evidence" value="ECO:0007669"/>
    <property type="project" value="TreeGrafter"/>
</dbReference>
<organism evidence="8 9">
    <name type="scientific">Bugula neritina</name>
    <name type="common">Brown bryozoan</name>
    <name type="synonym">Sertularia neritina</name>
    <dbReference type="NCBI Taxonomy" id="10212"/>
    <lineage>
        <taxon>Eukaryota</taxon>
        <taxon>Metazoa</taxon>
        <taxon>Spiralia</taxon>
        <taxon>Lophotrochozoa</taxon>
        <taxon>Bryozoa</taxon>
        <taxon>Gymnolaemata</taxon>
        <taxon>Cheilostomatida</taxon>
        <taxon>Flustrina</taxon>
        <taxon>Buguloidea</taxon>
        <taxon>Bugulidae</taxon>
        <taxon>Bugula</taxon>
    </lineage>
</organism>
<keyword evidence="4 7" id="KW-1133">Transmembrane helix</keyword>
<feature type="transmembrane region" description="Helical" evidence="7">
    <location>
        <begin position="179"/>
        <end position="197"/>
    </location>
</feature>
<dbReference type="Pfam" id="PF07690">
    <property type="entry name" value="MFS_1"/>
    <property type="match status" value="1"/>
</dbReference>
<dbReference type="AlphaFoldDB" id="A0A7J7IUL6"/>
<dbReference type="GO" id="GO:0016020">
    <property type="term" value="C:membrane"/>
    <property type="evidence" value="ECO:0007669"/>
    <property type="project" value="UniProtKB-SubCell"/>
</dbReference>
<evidence type="ECO:0000256" key="2">
    <source>
        <dbReference type="ARBA" id="ARBA00022448"/>
    </source>
</evidence>
<feature type="transmembrane region" description="Helical" evidence="7">
    <location>
        <begin position="410"/>
        <end position="433"/>
    </location>
</feature>
<evidence type="ECO:0000256" key="7">
    <source>
        <dbReference type="SAM" id="Phobius"/>
    </source>
</evidence>
<proteinExistence type="inferred from homology"/>
<evidence type="ECO:0000256" key="6">
    <source>
        <dbReference type="ARBA" id="ARBA00038193"/>
    </source>
</evidence>
<evidence type="ECO:0000256" key="3">
    <source>
        <dbReference type="ARBA" id="ARBA00022692"/>
    </source>
</evidence>
<feature type="transmembrane region" description="Helical" evidence="7">
    <location>
        <begin position="307"/>
        <end position="325"/>
    </location>
</feature>
<keyword evidence="2" id="KW-0813">Transport</keyword>
<accession>A0A7J7IUL6</accession>
<dbReference type="OrthoDB" id="28755at2759"/>
<comment type="caution">
    <text evidence="8">The sequence shown here is derived from an EMBL/GenBank/DDBJ whole genome shotgun (WGS) entry which is preliminary data.</text>
</comment>
<feature type="transmembrane region" description="Helical" evidence="7">
    <location>
        <begin position="387"/>
        <end position="404"/>
    </location>
</feature>
<evidence type="ECO:0000313" key="9">
    <source>
        <dbReference type="Proteomes" id="UP000593567"/>
    </source>
</evidence>
<evidence type="ECO:0000256" key="5">
    <source>
        <dbReference type="ARBA" id="ARBA00023136"/>
    </source>
</evidence>
<sequence>MTLCHRFFILCRLLGMELDTEGPSKPSLSVVELILLNCIVCGLELVASAALVYLPPMLLEAGVQEQYMSWVLGLGPFLCLLVVPIMGRWMDTCKSRFGRRIPFMFTLSLLVLLSLVLIPYADHMVPAADSAVTSKHSMHVNLLALTVILIDFSTQAGLTPCEVFLQDITKGMPIRERAFSLYSLMCSVGSCCGYLILSINWEKTWLGAVFGDQEYCVFSMLFVIFLILMILNLWTASRTRRRQNISSNRNHSYVEMQSLVNISADVIKHSTVNINSGCRNLCQHWLLKFMPEGIRHLFSIPYALRRLVYANFFAWAGVMAFLLFYTDYVGEIVYGGSPSAAVGTVLRQKYTEGVRMGSFGLFLHAIMSLVSALTIEKLVEIHGMRRVHLNSLALFTLCIALILLSHNLVIINILAMITGVAFASMTTIPFSLVGMYHDDKAVSQFIF</sequence>
<protein>
    <submittedName>
        <fullName evidence="8">SLC45A3</fullName>
    </submittedName>
</protein>
<keyword evidence="3 7" id="KW-0812">Transmembrane</keyword>
<dbReference type="InterPro" id="IPR036259">
    <property type="entry name" value="MFS_trans_sf"/>
</dbReference>
<dbReference type="PANTHER" id="PTHR19432">
    <property type="entry name" value="SUGAR TRANSPORTER"/>
    <property type="match status" value="1"/>
</dbReference>
<evidence type="ECO:0000256" key="4">
    <source>
        <dbReference type="ARBA" id="ARBA00022989"/>
    </source>
</evidence>
<dbReference type="PANTHER" id="PTHR19432:SF37">
    <property type="entry name" value="SOLUTE CARRIER FAMILY 45 MEMBER 3"/>
    <property type="match status" value="1"/>
</dbReference>
<dbReference type="Gene3D" id="1.20.1250.20">
    <property type="entry name" value="MFS general substrate transporter like domains"/>
    <property type="match status" value="1"/>
</dbReference>
<evidence type="ECO:0000256" key="1">
    <source>
        <dbReference type="ARBA" id="ARBA00004141"/>
    </source>
</evidence>
<feature type="transmembrane region" description="Helical" evidence="7">
    <location>
        <begin position="356"/>
        <end position="375"/>
    </location>
</feature>
<comment type="subcellular location">
    <subcellularLocation>
        <location evidence="1">Membrane</location>
        <topology evidence="1">Multi-pass membrane protein</topology>
    </subcellularLocation>
</comment>
<evidence type="ECO:0000313" key="8">
    <source>
        <dbReference type="EMBL" id="KAF6017104.1"/>
    </source>
</evidence>
<dbReference type="SUPFAM" id="SSF103473">
    <property type="entry name" value="MFS general substrate transporter"/>
    <property type="match status" value="1"/>
</dbReference>
<feature type="transmembrane region" description="Helical" evidence="7">
    <location>
        <begin position="217"/>
        <end position="236"/>
    </location>
</feature>
<feature type="transmembrane region" description="Helical" evidence="7">
    <location>
        <begin position="67"/>
        <end position="89"/>
    </location>
</feature>
<name>A0A7J7IUL6_BUGNE</name>
<keyword evidence="9" id="KW-1185">Reference proteome</keyword>
<dbReference type="Proteomes" id="UP000593567">
    <property type="component" value="Unassembled WGS sequence"/>
</dbReference>
<feature type="transmembrane region" description="Helical" evidence="7">
    <location>
        <begin position="140"/>
        <end position="158"/>
    </location>
</feature>
<feature type="transmembrane region" description="Helical" evidence="7">
    <location>
        <begin position="33"/>
        <end position="55"/>
    </location>
</feature>
<dbReference type="EMBL" id="VXIV02003431">
    <property type="protein sequence ID" value="KAF6017104.1"/>
    <property type="molecule type" value="Genomic_DNA"/>
</dbReference>